<evidence type="ECO:0000313" key="7">
    <source>
        <dbReference type="Proteomes" id="UP000188318"/>
    </source>
</evidence>
<dbReference type="InterPro" id="IPR036188">
    <property type="entry name" value="FAD/NAD-bd_sf"/>
</dbReference>
<dbReference type="Proteomes" id="UP000188318">
    <property type="component" value="Unassembled WGS sequence"/>
</dbReference>
<evidence type="ECO:0000256" key="3">
    <source>
        <dbReference type="ARBA" id="ARBA00022630"/>
    </source>
</evidence>
<dbReference type="PANTHER" id="PTHR42877:SF4">
    <property type="entry name" value="FAD_NAD(P)-BINDING DOMAIN-CONTAINING PROTEIN-RELATED"/>
    <property type="match status" value="1"/>
</dbReference>
<gene>
    <name evidence="6" type="ORF">ASPCADRAFT_164975</name>
</gene>
<protein>
    <recommendedName>
        <fullName evidence="8">FAD/NAD(P)-binding domain-containing protein</fullName>
    </recommendedName>
</protein>
<keyword evidence="4" id="KW-0274">FAD</keyword>
<comment type="similarity">
    <text evidence="2">Belongs to the FAD-binding monooxygenase family.</text>
</comment>
<evidence type="ECO:0000256" key="4">
    <source>
        <dbReference type="ARBA" id="ARBA00022827"/>
    </source>
</evidence>
<dbReference type="SUPFAM" id="SSF51905">
    <property type="entry name" value="FAD/NAD(P)-binding domain"/>
    <property type="match status" value="1"/>
</dbReference>
<dbReference type="Gene3D" id="3.50.50.60">
    <property type="entry name" value="FAD/NAD(P)-binding domain"/>
    <property type="match status" value="2"/>
</dbReference>
<evidence type="ECO:0000256" key="2">
    <source>
        <dbReference type="ARBA" id="ARBA00010139"/>
    </source>
</evidence>
<dbReference type="InterPro" id="IPR020946">
    <property type="entry name" value="Flavin_mOase-like"/>
</dbReference>
<sequence length="564" mass="63854">MSLKGSQHVGNNEFTRSTVVIIGAGISGICMAIDLLRRTPTRSIIILEKGSRVGGTWADNRYPGAACDVRSSLYSFSFEQCPTWSEEFPRQQELLDYLTDIAQKYGLYRYIRFNSMVEEARWDDSQMQWKVQVALTGAKDSQYQEAYEITTDFLVSAVGQLNIPSYPRIPGLDDFTGKMMHSARWDWGFDFANKRVAVIGNGATAAQIVPELAKTVSHLTVYQRTPNWIFLRANRSVSALERFLLSYVPPVRWCKRALIMRIREWSHDPVTDPESDTAHQVKEWALARMRSNIPDKPELWEALTPKYSFGCKRVLFCDDYYPTLNASHVDLETRPIQRITATGIQTEGGEDQEYDLVVLASGFRASEFVQSIGIHGSRGRPLEDIWKGGATAYRGVVVEDLPNFGMLYGPNTNLGHNSIILMIEAQSKYLSTLVEAVVEAKQKGLSLAFQPRPEVVRDYNERIQNRLAKTSFADPSCQSWYKTEDGRITNNWPGTVVEYQEEMSQLQWADYLIQGSGAELVRKKKTAYIGRVKEEIPVSTTTLVLGLVLVAGGCFLRTTRGWRW</sequence>
<comment type="cofactor">
    <cofactor evidence="1">
        <name>FAD</name>
        <dbReference type="ChEBI" id="CHEBI:57692"/>
    </cofactor>
</comment>
<evidence type="ECO:0000256" key="5">
    <source>
        <dbReference type="ARBA" id="ARBA00023002"/>
    </source>
</evidence>
<dbReference type="EMBL" id="KV907496">
    <property type="protein sequence ID" value="OOF98424.1"/>
    <property type="molecule type" value="Genomic_DNA"/>
</dbReference>
<dbReference type="OMA" id="WNTGGCT"/>
<evidence type="ECO:0000313" key="6">
    <source>
        <dbReference type="EMBL" id="OOF98424.1"/>
    </source>
</evidence>
<dbReference type="GO" id="GO:0050660">
    <property type="term" value="F:flavin adenine dinucleotide binding"/>
    <property type="evidence" value="ECO:0007669"/>
    <property type="project" value="InterPro"/>
</dbReference>
<evidence type="ECO:0000256" key="1">
    <source>
        <dbReference type="ARBA" id="ARBA00001974"/>
    </source>
</evidence>
<dbReference type="GO" id="GO:0050661">
    <property type="term" value="F:NADP binding"/>
    <property type="evidence" value="ECO:0007669"/>
    <property type="project" value="InterPro"/>
</dbReference>
<dbReference type="Pfam" id="PF00743">
    <property type="entry name" value="FMO-like"/>
    <property type="match status" value="1"/>
</dbReference>
<dbReference type="STRING" id="602072.A0A1R3RVA8"/>
<dbReference type="AlphaFoldDB" id="A0A1R3RVA8"/>
<evidence type="ECO:0008006" key="8">
    <source>
        <dbReference type="Google" id="ProtNLM"/>
    </source>
</evidence>
<dbReference type="OrthoDB" id="74360at2759"/>
<dbReference type="InterPro" id="IPR051209">
    <property type="entry name" value="FAD-bind_Monooxygenase_sf"/>
</dbReference>
<reference evidence="7" key="1">
    <citation type="journal article" date="2017" name="Genome Biol.">
        <title>Comparative genomics reveals high biological diversity and specific adaptations in the industrially and medically important fungal genus Aspergillus.</title>
        <authorList>
            <person name="de Vries R.P."/>
            <person name="Riley R."/>
            <person name="Wiebenga A."/>
            <person name="Aguilar-Osorio G."/>
            <person name="Amillis S."/>
            <person name="Uchima C.A."/>
            <person name="Anderluh G."/>
            <person name="Asadollahi M."/>
            <person name="Askin M."/>
            <person name="Barry K."/>
            <person name="Battaglia E."/>
            <person name="Bayram O."/>
            <person name="Benocci T."/>
            <person name="Braus-Stromeyer S.A."/>
            <person name="Caldana C."/>
            <person name="Canovas D."/>
            <person name="Cerqueira G.C."/>
            <person name="Chen F."/>
            <person name="Chen W."/>
            <person name="Choi C."/>
            <person name="Clum A."/>
            <person name="Dos Santos R.A."/>
            <person name="Damasio A.R."/>
            <person name="Diallinas G."/>
            <person name="Emri T."/>
            <person name="Fekete E."/>
            <person name="Flipphi M."/>
            <person name="Freyberg S."/>
            <person name="Gallo A."/>
            <person name="Gournas C."/>
            <person name="Habgood R."/>
            <person name="Hainaut M."/>
            <person name="Harispe M.L."/>
            <person name="Henrissat B."/>
            <person name="Hilden K.S."/>
            <person name="Hope R."/>
            <person name="Hossain A."/>
            <person name="Karabika E."/>
            <person name="Karaffa L."/>
            <person name="Karanyi Z."/>
            <person name="Krasevec N."/>
            <person name="Kuo A."/>
            <person name="Kusch H."/>
            <person name="LaButti K."/>
            <person name="Lagendijk E.L."/>
            <person name="Lapidus A."/>
            <person name="Levasseur A."/>
            <person name="Lindquist E."/>
            <person name="Lipzen A."/>
            <person name="Logrieco A.F."/>
            <person name="MacCabe A."/>
            <person name="Maekelae M.R."/>
            <person name="Malavazi I."/>
            <person name="Melin P."/>
            <person name="Meyer V."/>
            <person name="Mielnichuk N."/>
            <person name="Miskei M."/>
            <person name="Molnar A.P."/>
            <person name="Mule G."/>
            <person name="Ngan C.Y."/>
            <person name="Orejas M."/>
            <person name="Orosz E."/>
            <person name="Ouedraogo J.P."/>
            <person name="Overkamp K.M."/>
            <person name="Park H.-S."/>
            <person name="Perrone G."/>
            <person name="Piumi F."/>
            <person name="Punt P.J."/>
            <person name="Ram A.F."/>
            <person name="Ramon A."/>
            <person name="Rauscher S."/>
            <person name="Record E."/>
            <person name="Riano-Pachon D.M."/>
            <person name="Robert V."/>
            <person name="Roehrig J."/>
            <person name="Ruller R."/>
            <person name="Salamov A."/>
            <person name="Salih N.S."/>
            <person name="Samson R.A."/>
            <person name="Sandor E."/>
            <person name="Sanguinetti M."/>
            <person name="Schuetze T."/>
            <person name="Sepcic K."/>
            <person name="Shelest E."/>
            <person name="Sherlock G."/>
            <person name="Sophianopoulou V."/>
            <person name="Squina F.M."/>
            <person name="Sun H."/>
            <person name="Susca A."/>
            <person name="Todd R.B."/>
            <person name="Tsang A."/>
            <person name="Unkles S.E."/>
            <person name="van de Wiele N."/>
            <person name="van Rossen-Uffink D."/>
            <person name="Oliveira J.V."/>
            <person name="Vesth T.C."/>
            <person name="Visser J."/>
            <person name="Yu J.-H."/>
            <person name="Zhou M."/>
            <person name="Andersen M.R."/>
            <person name="Archer D.B."/>
            <person name="Baker S.E."/>
            <person name="Benoit I."/>
            <person name="Brakhage A.A."/>
            <person name="Braus G.H."/>
            <person name="Fischer R."/>
            <person name="Frisvad J.C."/>
            <person name="Goldman G.H."/>
            <person name="Houbraken J."/>
            <person name="Oakley B."/>
            <person name="Pocsi I."/>
            <person name="Scazzocchio C."/>
            <person name="Seiboth B."/>
            <person name="vanKuyk P.A."/>
            <person name="Wortman J."/>
            <person name="Dyer P.S."/>
            <person name="Grigoriev I.V."/>
        </authorList>
    </citation>
    <scope>NUCLEOTIDE SEQUENCE [LARGE SCALE GENOMIC DNA]</scope>
    <source>
        <strain evidence="7">ITEM 5010</strain>
    </source>
</reference>
<dbReference type="PANTHER" id="PTHR42877">
    <property type="entry name" value="L-ORNITHINE N(5)-MONOOXYGENASE-RELATED"/>
    <property type="match status" value="1"/>
</dbReference>
<dbReference type="GO" id="GO:0004499">
    <property type="term" value="F:N,N-dimethylaniline monooxygenase activity"/>
    <property type="evidence" value="ECO:0007669"/>
    <property type="project" value="InterPro"/>
</dbReference>
<dbReference type="VEuPathDB" id="FungiDB:ASPCADRAFT_164975"/>
<name>A0A1R3RVA8_ASPC5</name>
<proteinExistence type="inferred from homology"/>
<keyword evidence="5" id="KW-0560">Oxidoreductase</keyword>
<organism evidence="6 7">
    <name type="scientific">Aspergillus carbonarius (strain ITEM 5010)</name>
    <dbReference type="NCBI Taxonomy" id="602072"/>
    <lineage>
        <taxon>Eukaryota</taxon>
        <taxon>Fungi</taxon>
        <taxon>Dikarya</taxon>
        <taxon>Ascomycota</taxon>
        <taxon>Pezizomycotina</taxon>
        <taxon>Eurotiomycetes</taxon>
        <taxon>Eurotiomycetidae</taxon>
        <taxon>Eurotiales</taxon>
        <taxon>Aspergillaceae</taxon>
        <taxon>Aspergillus</taxon>
        <taxon>Aspergillus subgen. Circumdati</taxon>
    </lineage>
</organism>
<keyword evidence="7" id="KW-1185">Reference proteome</keyword>
<accession>A0A1R3RVA8</accession>
<keyword evidence="3" id="KW-0285">Flavoprotein</keyword>